<evidence type="ECO:0000256" key="6">
    <source>
        <dbReference type="ARBA" id="ARBA00023211"/>
    </source>
</evidence>
<keyword evidence="6" id="KW-0464">Manganese</keyword>
<accession>A0A239PSB7</accession>
<evidence type="ECO:0000256" key="5">
    <source>
        <dbReference type="ARBA" id="ARBA00022842"/>
    </source>
</evidence>
<reference evidence="8 9" key="1">
    <citation type="submission" date="2017-07" db="EMBL/GenBank/DDBJ databases">
        <authorList>
            <person name="Sun Z.S."/>
            <person name="Albrecht U."/>
            <person name="Echele G."/>
            <person name="Lee C.C."/>
        </authorList>
    </citation>
    <scope>NUCLEOTIDE SEQUENCE [LARGE SCALE GENOMIC DNA]</scope>
    <source>
        <strain evidence="8 9">CGMCC 1.12710</strain>
    </source>
</reference>
<evidence type="ECO:0000256" key="4">
    <source>
        <dbReference type="ARBA" id="ARBA00022801"/>
    </source>
</evidence>
<organism evidence="8 9">
    <name type="scientific">Amphiplicatus metriothermophilus</name>
    <dbReference type="NCBI Taxonomy" id="1519374"/>
    <lineage>
        <taxon>Bacteria</taxon>
        <taxon>Pseudomonadati</taxon>
        <taxon>Pseudomonadota</taxon>
        <taxon>Alphaproteobacteria</taxon>
        <taxon>Parvularculales</taxon>
        <taxon>Parvularculaceae</taxon>
        <taxon>Amphiplicatus</taxon>
    </lineage>
</organism>
<dbReference type="PANTHER" id="PTHR12992:SF11">
    <property type="entry name" value="MITOCHONDRIAL COENZYME A DIPHOSPHATASE NUDT8"/>
    <property type="match status" value="1"/>
</dbReference>
<evidence type="ECO:0000256" key="1">
    <source>
        <dbReference type="ARBA" id="ARBA00001936"/>
    </source>
</evidence>
<evidence type="ECO:0000313" key="8">
    <source>
        <dbReference type="EMBL" id="SNT73165.1"/>
    </source>
</evidence>
<keyword evidence="5" id="KW-0460">Magnesium</keyword>
<comment type="cofactor">
    <cofactor evidence="2">
        <name>Mg(2+)</name>
        <dbReference type="ChEBI" id="CHEBI:18420"/>
    </cofactor>
</comment>
<dbReference type="Proteomes" id="UP000198346">
    <property type="component" value="Unassembled WGS sequence"/>
</dbReference>
<dbReference type="SUPFAM" id="SSF55811">
    <property type="entry name" value="Nudix"/>
    <property type="match status" value="1"/>
</dbReference>
<dbReference type="PANTHER" id="PTHR12992">
    <property type="entry name" value="NUDIX HYDROLASE"/>
    <property type="match status" value="1"/>
</dbReference>
<evidence type="ECO:0000313" key="9">
    <source>
        <dbReference type="Proteomes" id="UP000198346"/>
    </source>
</evidence>
<protein>
    <submittedName>
        <fullName evidence="8">8-oxo-dGTP pyrophosphatase MutT, NUDIX family</fullName>
    </submittedName>
</protein>
<evidence type="ECO:0000256" key="2">
    <source>
        <dbReference type="ARBA" id="ARBA00001946"/>
    </source>
</evidence>
<dbReference type="Pfam" id="PF00293">
    <property type="entry name" value="NUDIX"/>
    <property type="match status" value="1"/>
</dbReference>
<dbReference type="InterPro" id="IPR000086">
    <property type="entry name" value="NUDIX_hydrolase_dom"/>
</dbReference>
<dbReference type="RefSeq" id="WP_089412052.1">
    <property type="nucleotide sequence ID" value="NZ_FZQA01000003.1"/>
</dbReference>
<dbReference type="InterPro" id="IPR015797">
    <property type="entry name" value="NUDIX_hydrolase-like_dom_sf"/>
</dbReference>
<proteinExistence type="predicted"/>
<dbReference type="Gene3D" id="3.90.79.10">
    <property type="entry name" value="Nucleoside Triphosphate Pyrophosphohydrolase"/>
    <property type="match status" value="1"/>
</dbReference>
<evidence type="ECO:0000256" key="3">
    <source>
        <dbReference type="ARBA" id="ARBA00022723"/>
    </source>
</evidence>
<dbReference type="NCBIfam" id="NF007980">
    <property type="entry name" value="PRK10707.1"/>
    <property type="match status" value="1"/>
</dbReference>
<feature type="domain" description="Nudix hydrolase" evidence="7">
    <location>
        <begin position="62"/>
        <end position="195"/>
    </location>
</feature>
<dbReference type="PROSITE" id="PS51462">
    <property type="entry name" value="NUDIX"/>
    <property type="match status" value="1"/>
</dbReference>
<keyword evidence="3" id="KW-0479">Metal-binding</keyword>
<evidence type="ECO:0000259" key="7">
    <source>
        <dbReference type="PROSITE" id="PS51462"/>
    </source>
</evidence>
<gene>
    <name evidence="8" type="ORF">SAMN06297382_1562</name>
</gene>
<comment type="cofactor">
    <cofactor evidence="1">
        <name>Mn(2+)</name>
        <dbReference type="ChEBI" id="CHEBI:29035"/>
    </cofactor>
</comment>
<name>A0A239PSB7_9PROT</name>
<dbReference type="EMBL" id="FZQA01000003">
    <property type="protein sequence ID" value="SNT73165.1"/>
    <property type="molecule type" value="Genomic_DNA"/>
</dbReference>
<dbReference type="GO" id="GO:0010945">
    <property type="term" value="F:coenzyme A diphosphatase activity"/>
    <property type="evidence" value="ECO:0007669"/>
    <property type="project" value="InterPro"/>
</dbReference>
<sequence>MSSDDISRRQTPAAAGAPADWRARIAANLRRASAQRVRALFEEINPHLVGDKAFEERWTRERRDAAVLVPILDRPEGARVLLTVRSPDMPSHAGQISFPGGRVHPEDSGPVAAALREAEEEVNIKPHEVEVIGALGVHYGGLGFAVTPVVGIVDPSADIKPCPREVAEVFEVPLDFFADLSNHALEERRHQGVSYRMFAAPYERYHIWGLTAGILRTLAETLRDEDPAAP</sequence>
<keyword evidence="4" id="KW-0378">Hydrolase</keyword>
<dbReference type="AlphaFoldDB" id="A0A239PSB7"/>
<dbReference type="CDD" id="cd03426">
    <property type="entry name" value="NUDIX_CoAse_Nudt7"/>
    <property type="match status" value="1"/>
</dbReference>
<dbReference type="GO" id="GO:0046872">
    <property type="term" value="F:metal ion binding"/>
    <property type="evidence" value="ECO:0007669"/>
    <property type="project" value="UniProtKB-KW"/>
</dbReference>
<keyword evidence="9" id="KW-1185">Reference proteome</keyword>
<dbReference type="InterPro" id="IPR045121">
    <property type="entry name" value="CoAse"/>
</dbReference>
<dbReference type="OrthoDB" id="9802805at2"/>